<dbReference type="EMBL" id="SMGK01000003">
    <property type="protein sequence ID" value="TCK72661.1"/>
    <property type="molecule type" value="Genomic_DNA"/>
</dbReference>
<evidence type="ECO:0000256" key="2">
    <source>
        <dbReference type="SAM" id="SignalP"/>
    </source>
</evidence>
<dbReference type="GO" id="GO:0004493">
    <property type="term" value="F:methylmalonyl-CoA epimerase activity"/>
    <property type="evidence" value="ECO:0007669"/>
    <property type="project" value="TreeGrafter"/>
</dbReference>
<organism evidence="4 5">
    <name type="scientific">Acidipila rosea</name>
    <dbReference type="NCBI Taxonomy" id="768535"/>
    <lineage>
        <taxon>Bacteria</taxon>
        <taxon>Pseudomonadati</taxon>
        <taxon>Acidobacteriota</taxon>
        <taxon>Terriglobia</taxon>
        <taxon>Terriglobales</taxon>
        <taxon>Acidobacteriaceae</taxon>
        <taxon>Acidipila</taxon>
    </lineage>
</organism>
<dbReference type="SUPFAM" id="SSF54593">
    <property type="entry name" value="Glyoxalase/Bleomycin resistance protein/Dihydroxybiphenyl dioxygenase"/>
    <property type="match status" value="2"/>
</dbReference>
<keyword evidence="5" id="KW-1185">Reference proteome</keyword>
<proteinExistence type="predicted"/>
<feature type="domain" description="VOC" evidence="3">
    <location>
        <begin position="30"/>
        <end position="143"/>
    </location>
</feature>
<dbReference type="PANTHER" id="PTHR43048:SF3">
    <property type="entry name" value="METHYLMALONYL-COA EPIMERASE, MITOCHONDRIAL"/>
    <property type="match status" value="1"/>
</dbReference>
<dbReference type="PANTHER" id="PTHR43048">
    <property type="entry name" value="METHYLMALONYL-COA EPIMERASE"/>
    <property type="match status" value="1"/>
</dbReference>
<keyword evidence="4" id="KW-0223">Dioxygenase</keyword>
<dbReference type="GO" id="GO:0016829">
    <property type="term" value="F:lyase activity"/>
    <property type="evidence" value="ECO:0007669"/>
    <property type="project" value="UniProtKB-KW"/>
</dbReference>
<dbReference type="RefSeq" id="WP_131996312.1">
    <property type="nucleotide sequence ID" value="NZ_SMGK01000003.1"/>
</dbReference>
<dbReference type="AlphaFoldDB" id="A0A4V2PV91"/>
<gene>
    <name evidence="4" type="ORF">C7378_2247</name>
</gene>
<dbReference type="GO" id="GO:0046872">
    <property type="term" value="F:metal ion binding"/>
    <property type="evidence" value="ECO:0007669"/>
    <property type="project" value="UniProtKB-KW"/>
</dbReference>
<keyword evidence="4" id="KW-0456">Lyase</keyword>
<dbReference type="PROSITE" id="PS51819">
    <property type="entry name" value="VOC"/>
    <property type="match status" value="1"/>
</dbReference>
<dbReference type="Gene3D" id="3.10.180.10">
    <property type="entry name" value="2,3-Dihydroxybiphenyl 1,2-Dioxygenase, domain 1"/>
    <property type="match status" value="2"/>
</dbReference>
<dbReference type="GO" id="GO:0046491">
    <property type="term" value="P:L-methylmalonyl-CoA metabolic process"/>
    <property type="evidence" value="ECO:0007669"/>
    <property type="project" value="TreeGrafter"/>
</dbReference>
<evidence type="ECO:0000259" key="3">
    <source>
        <dbReference type="PROSITE" id="PS51819"/>
    </source>
</evidence>
<evidence type="ECO:0000256" key="1">
    <source>
        <dbReference type="ARBA" id="ARBA00022723"/>
    </source>
</evidence>
<dbReference type="Proteomes" id="UP000295210">
    <property type="component" value="Unassembled WGS sequence"/>
</dbReference>
<dbReference type="GO" id="GO:0051213">
    <property type="term" value="F:dioxygenase activity"/>
    <property type="evidence" value="ECO:0007669"/>
    <property type="project" value="UniProtKB-KW"/>
</dbReference>
<dbReference type="InterPro" id="IPR051785">
    <property type="entry name" value="MMCE/EMCE_epimerase"/>
</dbReference>
<keyword evidence="2" id="KW-0732">Signal</keyword>
<keyword evidence="4" id="KW-0560">Oxidoreductase</keyword>
<comment type="caution">
    <text evidence="4">The sequence shown here is derived from an EMBL/GenBank/DDBJ whole genome shotgun (WGS) entry which is preliminary data.</text>
</comment>
<keyword evidence="1" id="KW-0479">Metal-binding</keyword>
<evidence type="ECO:0000313" key="4">
    <source>
        <dbReference type="EMBL" id="TCK72661.1"/>
    </source>
</evidence>
<sequence length="310" mass="33881">MKLRLVLPLLLAPLLASLPSTAQTRPPLTGISHIAVYASDPAAASHFYVDIVGCQRGSDPENPAGARYYVNSTQFVEVLPLPANAGPDRLDHLAYKTANAAALRKYLAAKGVSVPATLEKGSDGSHWFSVKDPEGNTVEFVQPPAHPAPVNGANLAGHHIIHVGMLVRSRDKEDTFYKAILGFKPYWYGGMQPDKIDWVSQQTPESHDWLEYMLTSGPSGSGIPTQMSQRQLGVLNHLSIGVVNMQKTYDMLKAANRLAPPDAHTQIGKDGKWQLNVFDPDQTRLEYMEYSNVRPPCCSSFTSPNPTPAR</sequence>
<dbReference type="InterPro" id="IPR029068">
    <property type="entry name" value="Glyas_Bleomycin-R_OHBP_Dase"/>
</dbReference>
<evidence type="ECO:0000313" key="5">
    <source>
        <dbReference type="Proteomes" id="UP000295210"/>
    </source>
</evidence>
<feature type="signal peptide" evidence="2">
    <location>
        <begin position="1"/>
        <end position="22"/>
    </location>
</feature>
<dbReference type="CDD" id="cd06587">
    <property type="entry name" value="VOC"/>
    <property type="match status" value="1"/>
</dbReference>
<dbReference type="InterPro" id="IPR004360">
    <property type="entry name" value="Glyas_Fos-R_dOase_dom"/>
</dbReference>
<name>A0A4V2PV91_9BACT</name>
<dbReference type="Pfam" id="PF00903">
    <property type="entry name" value="Glyoxalase"/>
    <property type="match status" value="2"/>
</dbReference>
<accession>A0A4V2PV91</accession>
<protein>
    <submittedName>
        <fullName evidence="4">Catechol 2,3-dioxygenase-like lactoylglutathione lyase family enzyme</fullName>
    </submittedName>
</protein>
<dbReference type="InterPro" id="IPR037523">
    <property type="entry name" value="VOC_core"/>
</dbReference>
<reference evidence="4 5" key="1">
    <citation type="submission" date="2019-03" db="EMBL/GenBank/DDBJ databases">
        <title>Genomic Encyclopedia of Type Strains, Phase IV (KMG-IV): sequencing the most valuable type-strain genomes for metagenomic binning, comparative biology and taxonomic classification.</title>
        <authorList>
            <person name="Goeker M."/>
        </authorList>
    </citation>
    <scope>NUCLEOTIDE SEQUENCE [LARGE SCALE GENOMIC DNA]</scope>
    <source>
        <strain evidence="4 5">DSM 103428</strain>
    </source>
</reference>
<feature type="chain" id="PRO_5020905166" evidence="2">
    <location>
        <begin position="23"/>
        <end position="310"/>
    </location>
</feature>
<dbReference type="OrthoDB" id="108351at2"/>